<keyword evidence="1" id="KW-0808">Transferase</keyword>
<sequence>GEGLVKWSREFTPNPQHRELYDGMMQKWQAVYADQLGLVDSGLTTSMWQAPGLVRASPSPRPSP</sequence>
<dbReference type="GO" id="GO:0016301">
    <property type="term" value="F:kinase activity"/>
    <property type="evidence" value="ECO:0007669"/>
    <property type="project" value="UniProtKB-KW"/>
</dbReference>
<dbReference type="AlphaFoldDB" id="A0A6L3X4U0"/>
<proteinExistence type="predicted"/>
<organism evidence="1 2">
    <name type="scientific">Enterobacter hormaechei</name>
    <dbReference type="NCBI Taxonomy" id="158836"/>
    <lineage>
        <taxon>Bacteria</taxon>
        <taxon>Pseudomonadati</taxon>
        <taxon>Pseudomonadota</taxon>
        <taxon>Gammaproteobacteria</taxon>
        <taxon>Enterobacterales</taxon>
        <taxon>Enterobacteriaceae</taxon>
        <taxon>Enterobacter</taxon>
        <taxon>Enterobacter cloacae complex</taxon>
    </lineage>
</organism>
<keyword evidence="1" id="KW-0418">Kinase</keyword>
<comment type="caution">
    <text evidence="1">The sequence shown here is derived from an EMBL/GenBank/DDBJ whole genome shotgun (WGS) entry which is preliminary data.</text>
</comment>
<feature type="non-terminal residue" evidence="1">
    <location>
        <position position="1"/>
    </location>
</feature>
<accession>A0A6L3X4U0</accession>
<gene>
    <name evidence="1" type="ORF">F9C29_36740</name>
</gene>
<protein>
    <submittedName>
        <fullName evidence="1">Autoinducer-2 kinase</fullName>
    </submittedName>
</protein>
<name>A0A6L3X4U0_9ENTR</name>
<dbReference type="Proteomes" id="UP000476281">
    <property type="component" value="Unassembled WGS sequence"/>
</dbReference>
<evidence type="ECO:0000313" key="2">
    <source>
        <dbReference type="Proteomes" id="UP000476281"/>
    </source>
</evidence>
<dbReference type="EMBL" id="WBSZ01003066">
    <property type="protein sequence ID" value="KAB2414595.1"/>
    <property type="molecule type" value="Genomic_DNA"/>
</dbReference>
<reference evidence="1 2" key="1">
    <citation type="submission" date="2019-09" db="EMBL/GenBank/DDBJ databases">
        <title>Reversal of blaTEM antimicrobial resistance by CRISPR-Cas9 in clinical E. coli and other Enterobacteriaceae strains.</title>
        <authorList>
            <person name="Tagliaferri T."/>
            <person name="Guimaraes N."/>
            <person name="Pereira M."/>
            <person name="Felicori L."/>
            <person name="Horz H.-P."/>
            <person name="Santos S."/>
            <person name="Mendes T."/>
        </authorList>
    </citation>
    <scope>NUCLEOTIDE SEQUENCE [LARGE SCALE GENOMIC DNA]</scope>
    <source>
        <strain evidence="1 2">E2_blaTEM_MG</strain>
    </source>
</reference>
<evidence type="ECO:0000313" key="1">
    <source>
        <dbReference type="EMBL" id="KAB2414595.1"/>
    </source>
</evidence>